<accession>X1AE86</accession>
<proteinExistence type="predicted"/>
<gene>
    <name evidence="1" type="ORF">S01H4_33512</name>
</gene>
<dbReference type="AlphaFoldDB" id="X1AE86"/>
<name>X1AE86_9ZZZZ</name>
<dbReference type="EMBL" id="BART01017648">
    <property type="protein sequence ID" value="GAG80214.1"/>
    <property type="molecule type" value="Genomic_DNA"/>
</dbReference>
<feature type="non-terminal residue" evidence="1">
    <location>
        <position position="128"/>
    </location>
</feature>
<evidence type="ECO:0008006" key="2">
    <source>
        <dbReference type="Google" id="ProtNLM"/>
    </source>
</evidence>
<organism evidence="1">
    <name type="scientific">marine sediment metagenome</name>
    <dbReference type="NCBI Taxonomy" id="412755"/>
    <lineage>
        <taxon>unclassified sequences</taxon>
        <taxon>metagenomes</taxon>
        <taxon>ecological metagenomes</taxon>
    </lineage>
</organism>
<reference evidence="1" key="1">
    <citation type="journal article" date="2014" name="Front. Microbiol.">
        <title>High frequency of phylogenetically diverse reductive dehalogenase-homologous genes in deep subseafloor sedimentary metagenomes.</title>
        <authorList>
            <person name="Kawai M."/>
            <person name="Futagami T."/>
            <person name="Toyoda A."/>
            <person name="Takaki Y."/>
            <person name="Nishi S."/>
            <person name="Hori S."/>
            <person name="Arai W."/>
            <person name="Tsubouchi T."/>
            <person name="Morono Y."/>
            <person name="Uchiyama I."/>
            <person name="Ito T."/>
            <person name="Fujiyama A."/>
            <person name="Inagaki F."/>
            <person name="Takami H."/>
        </authorList>
    </citation>
    <scope>NUCLEOTIDE SEQUENCE</scope>
    <source>
        <strain evidence="1">Expedition CK06-06</strain>
    </source>
</reference>
<sequence>MEVVSDLEGLEELPEDQDVGLAQSDVIITYGDKIVDETKELEKKFDTLIAQIRDGEITDALNEAVNLLNEGRRLEAHYVTSKIASLIASLLTAQGKHKDSTEYYLMSVSEARKSEDKKLHLLSLSKFG</sequence>
<comment type="caution">
    <text evidence="1">The sequence shown here is derived from an EMBL/GenBank/DDBJ whole genome shotgun (WGS) entry which is preliminary data.</text>
</comment>
<protein>
    <recommendedName>
        <fullName evidence="2">Tetratrico peptide repeat group 5 domain-containing protein</fullName>
    </recommendedName>
</protein>
<evidence type="ECO:0000313" key="1">
    <source>
        <dbReference type="EMBL" id="GAG80214.1"/>
    </source>
</evidence>